<dbReference type="PROSITE" id="PS50893">
    <property type="entry name" value="ABC_TRANSPORTER_2"/>
    <property type="match status" value="1"/>
</dbReference>
<keyword evidence="7" id="KW-1185">Reference proteome</keyword>
<evidence type="ECO:0000256" key="4">
    <source>
        <dbReference type="ARBA" id="ARBA00022840"/>
    </source>
</evidence>
<keyword evidence="4 6" id="KW-0067">ATP-binding</keyword>
<dbReference type="FunFam" id="3.40.50.300:FF:000134">
    <property type="entry name" value="Iron-enterobactin ABC transporter ATP-binding protein"/>
    <property type="match status" value="1"/>
</dbReference>
<reference evidence="6" key="1">
    <citation type="journal article" date="2021" name="Microb. Physiol.">
        <title>Proteogenomic Insights into the Physiology of Marine, Sulfate-Reducing, Filamentous Desulfonema limicola and Desulfonema magnum.</title>
        <authorList>
            <person name="Schnaars V."/>
            <person name="Wohlbrand L."/>
            <person name="Scheve S."/>
            <person name="Hinrichs C."/>
            <person name="Reinhardt R."/>
            <person name="Rabus R."/>
        </authorList>
    </citation>
    <scope>NUCLEOTIDE SEQUENCE</scope>
    <source>
        <strain evidence="6">4be13</strain>
    </source>
</reference>
<dbReference type="PANTHER" id="PTHR42734">
    <property type="entry name" value="METAL TRANSPORT SYSTEM ATP-BINDING PROTEIN TM_0124-RELATED"/>
    <property type="match status" value="1"/>
</dbReference>
<dbReference type="Pfam" id="PF00005">
    <property type="entry name" value="ABC_tran"/>
    <property type="match status" value="1"/>
</dbReference>
<sequence>MKKPVIEIQNLSFSYRGHPILKNVNLKINERSFVAMIGPNGGGKTTLLKLMLGLLEPDSGIVSIFGESPQHTAHRIGYVPQEIGINKSFPISVMDVVLMGKLRTGRGWSRHSRNDRNAAEKVLEELEMWELRDRRIGELSGGQRQRVFIARALVNDPEILFLDEPTANVDSKGQTEFYEVLKKLNETAAIIMVSHELMVISSYVKSVACVNENVHYHNAAEITEEMIDMFCCPVELVTHGKVPHRVLRKHEDF</sequence>
<dbReference type="GO" id="GO:0005524">
    <property type="term" value="F:ATP binding"/>
    <property type="evidence" value="ECO:0007669"/>
    <property type="project" value="UniProtKB-KW"/>
</dbReference>
<keyword evidence="3" id="KW-0547">Nucleotide-binding</keyword>
<evidence type="ECO:0000256" key="2">
    <source>
        <dbReference type="ARBA" id="ARBA00022448"/>
    </source>
</evidence>
<dbReference type="InterPro" id="IPR050153">
    <property type="entry name" value="Metal_Ion_Import_ABC"/>
</dbReference>
<feature type="domain" description="ABC transporter" evidence="5">
    <location>
        <begin position="6"/>
        <end position="237"/>
    </location>
</feature>
<organism evidence="6 7">
    <name type="scientific">Desulfonema magnum</name>
    <dbReference type="NCBI Taxonomy" id="45655"/>
    <lineage>
        <taxon>Bacteria</taxon>
        <taxon>Pseudomonadati</taxon>
        <taxon>Thermodesulfobacteriota</taxon>
        <taxon>Desulfobacteria</taxon>
        <taxon>Desulfobacterales</taxon>
        <taxon>Desulfococcaceae</taxon>
        <taxon>Desulfonema</taxon>
    </lineage>
</organism>
<dbReference type="PANTHER" id="PTHR42734:SF17">
    <property type="entry name" value="METAL TRANSPORT SYSTEM ATP-BINDING PROTEIN TM_0124-RELATED"/>
    <property type="match status" value="1"/>
</dbReference>
<dbReference type="InterPro" id="IPR027417">
    <property type="entry name" value="P-loop_NTPase"/>
</dbReference>
<dbReference type="Gene3D" id="3.40.50.300">
    <property type="entry name" value="P-loop containing nucleotide triphosphate hydrolases"/>
    <property type="match status" value="1"/>
</dbReference>
<evidence type="ECO:0000256" key="3">
    <source>
        <dbReference type="ARBA" id="ARBA00022741"/>
    </source>
</evidence>
<dbReference type="Proteomes" id="UP000663722">
    <property type="component" value="Chromosome"/>
</dbReference>
<dbReference type="CDD" id="cd03235">
    <property type="entry name" value="ABC_Metallic_Cations"/>
    <property type="match status" value="1"/>
</dbReference>
<protein>
    <submittedName>
        <fullName evidence="6">Zinc ABC transporter, ATP-binding protein</fullName>
    </submittedName>
</protein>
<dbReference type="EMBL" id="CP061800">
    <property type="protein sequence ID" value="QTA91919.1"/>
    <property type="molecule type" value="Genomic_DNA"/>
</dbReference>
<accession>A0A975GSD5</accession>
<dbReference type="GO" id="GO:0016887">
    <property type="term" value="F:ATP hydrolysis activity"/>
    <property type="evidence" value="ECO:0007669"/>
    <property type="project" value="InterPro"/>
</dbReference>
<dbReference type="PROSITE" id="PS00211">
    <property type="entry name" value="ABC_TRANSPORTER_1"/>
    <property type="match status" value="1"/>
</dbReference>
<evidence type="ECO:0000313" key="7">
    <source>
        <dbReference type="Proteomes" id="UP000663722"/>
    </source>
</evidence>
<dbReference type="InterPro" id="IPR003593">
    <property type="entry name" value="AAA+_ATPase"/>
</dbReference>
<gene>
    <name evidence="6" type="ORF">dnm_079920</name>
</gene>
<keyword evidence="2" id="KW-0813">Transport</keyword>
<evidence type="ECO:0000259" key="5">
    <source>
        <dbReference type="PROSITE" id="PS50893"/>
    </source>
</evidence>
<dbReference type="SUPFAM" id="SSF52540">
    <property type="entry name" value="P-loop containing nucleoside triphosphate hydrolases"/>
    <property type="match status" value="1"/>
</dbReference>
<comment type="similarity">
    <text evidence="1">Belongs to the ABC transporter superfamily.</text>
</comment>
<proteinExistence type="inferred from homology"/>
<dbReference type="SMART" id="SM00382">
    <property type="entry name" value="AAA"/>
    <property type="match status" value="1"/>
</dbReference>
<dbReference type="InterPro" id="IPR017871">
    <property type="entry name" value="ABC_transporter-like_CS"/>
</dbReference>
<dbReference type="KEGG" id="dmm:dnm_079920"/>
<evidence type="ECO:0000256" key="1">
    <source>
        <dbReference type="ARBA" id="ARBA00005417"/>
    </source>
</evidence>
<dbReference type="AlphaFoldDB" id="A0A975GSD5"/>
<dbReference type="InterPro" id="IPR003439">
    <property type="entry name" value="ABC_transporter-like_ATP-bd"/>
</dbReference>
<name>A0A975GSD5_9BACT</name>
<evidence type="ECO:0000313" key="6">
    <source>
        <dbReference type="EMBL" id="QTA91919.1"/>
    </source>
</evidence>
<dbReference type="RefSeq" id="WP_207679501.1">
    <property type="nucleotide sequence ID" value="NZ_CP061800.1"/>
</dbReference>